<dbReference type="Gene3D" id="3.40.50.1010">
    <property type="entry name" value="5'-nuclease"/>
    <property type="match status" value="1"/>
</dbReference>
<dbReference type="Pfam" id="PF02739">
    <property type="entry name" value="5_3_exonuc_N"/>
    <property type="match status" value="1"/>
</dbReference>
<dbReference type="AlphaFoldDB" id="A0A507SXP2"/>
<proteinExistence type="predicted"/>
<dbReference type="InterPro" id="IPR038969">
    <property type="entry name" value="FEN"/>
</dbReference>
<organism evidence="7 8">
    <name type="scientific">Mycoplasmopsis mucosicanis</name>
    <dbReference type="NCBI Taxonomy" id="458208"/>
    <lineage>
        <taxon>Bacteria</taxon>
        <taxon>Bacillati</taxon>
        <taxon>Mycoplasmatota</taxon>
        <taxon>Mycoplasmoidales</taxon>
        <taxon>Metamycoplasmataceae</taxon>
        <taxon>Mycoplasmopsis</taxon>
    </lineage>
</organism>
<keyword evidence="2" id="KW-0378">Hydrolase</keyword>
<dbReference type="InterPro" id="IPR020046">
    <property type="entry name" value="5-3_exonucl_a-hlix_arch_N"/>
</dbReference>
<gene>
    <name evidence="7" type="ORF">E1I18_00900</name>
</gene>
<dbReference type="PANTHER" id="PTHR42646:SF2">
    <property type="entry name" value="5'-3' EXONUCLEASE FAMILY PROTEIN"/>
    <property type="match status" value="1"/>
</dbReference>
<dbReference type="CDD" id="cd09859">
    <property type="entry name" value="PIN_53EXO"/>
    <property type="match status" value="1"/>
</dbReference>
<comment type="function">
    <text evidence="4">5'-3' exonuclease acting preferentially on double-stranded DNA.</text>
</comment>
<dbReference type="GO" id="GO:0017108">
    <property type="term" value="F:5'-flap endonuclease activity"/>
    <property type="evidence" value="ECO:0007669"/>
    <property type="project" value="InterPro"/>
</dbReference>
<dbReference type="InterPro" id="IPR008918">
    <property type="entry name" value="HhH2"/>
</dbReference>
<dbReference type="GO" id="GO:0033567">
    <property type="term" value="P:DNA replication, Okazaki fragment processing"/>
    <property type="evidence" value="ECO:0007669"/>
    <property type="project" value="InterPro"/>
</dbReference>
<reference evidence="7 8" key="1">
    <citation type="submission" date="2019-03" db="EMBL/GenBank/DDBJ databases">
        <title>Characterization of a novel Mycoplasma cynos real-time PCR assay.</title>
        <authorList>
            <person name="Tallmadge R.L."/>
            <person name="Mitchell P.K."/>
            <person name="Goodman L."/>
        </authorList>
    </citation>
    <scope>NUCLEOTIDE SEQUENCE [LARGE SCALE GENOMIC DNA]</scope>
    <source>
        <strain evidence="7 8">1642</strain>
    </source>
</reference>
<dbReference type="Pfam" id="PF01367">
    <property type="entry name" value="5_3_exonuc"/>
    <property type="match status" value="1"/>
</dbReference>
<comment type="caution">
    <text evidence="7">The sequence shown here is derived from an EMBL/GenBank/DDBJ whole genome shotgun (WGS) entry which is preliminary data.</text>
</comment>
<keyword evidence="8" id="KW-1185">Reference proteome</keyword>
<dbReference type="SUPFAM" id="SSF88723">
    <property type="entry name" value="PIN domain-like"/>
    <property type="match status" value="1"/>
</dbReference>
<dbReference type="SMART" id="SM00279">
    <property type="entry name" value="HhH2"/>
    <property type="match status" value="1"/>
</dbReference>
<sequence>MRKNTFLLIDGNFLMFQSFYASYAMSNGNMMNDYNGRSTNGVHVFLMTLSKIIDYVEPTHLFIAFDAFGKTKRHEKYDDYKAGRTKAPAEIFEQFKYIKEILSAFNIQWLEQVGDEADDLIATLAQNKDALNIIYSKDQDLLQLVNENTYVLFKDKYGEFDCYTDNNFESYFNLQPYQIPDFKGLAGDSSDNIKGVVGIGKIGAIKLINQYENIENIYKNIDEIKGATKQKLINGKDDAFFCKGLTILNTQVNMNTNLDDYLMSKINKKQGNAKLDEFGLQTAKRKLEII</sequence>
<dbReference type="Gene3D" id="1.10.150.20">
    <property type="entry name" value="5' to 3' exonuclease, C-terminal subdomain"/>
    <property type="match status" value="1"/>
</dbReference>
<name>A0A507SXP2_9BACT</name>
<dbReference type="InterPro" id="IPR036279">
    <property type="entry name" value="5-3_exonuclease_C_sf"/>
</dbReference>
<evidence type="ECO:0000256" key="5">
    <source>
        <dbReference type="ARBA" id="ARBA00050026"/>
    </source>
</evidence>
<dbReference type="InterPro" id="IPR029060">
    <property type="entry name" value="PIN-like_dom_sf"/>
</dbReference>
<feature type="domain" description="5'-3' exonuclease" evidence="6">
    <location>
        <begin position="2"/>
        <end position="264"/>
    </location>
</feature>
<dbReference type="GO" id="GO:0008409">
    <property type="term" value="F:5'-3' exonuclease activity"/>
    <property type="evidence" value="ECO:0007669"/>
    <property type="project" value="InterPro"/>
</dbReference>
<dbReference type="InterPro" id="IPR020045">
    <property type="entry name" value="DNA_polI_H3TH"/>
</dbReference>
<keyword evidence="7" id="KW-0269">Exonuclease</keyword>
<evidence type="ECO:0000256" key="4">
    <source>
        <dbReference type="ARBA" id="ARBA00049957"/>
    </source>
</evidence>
<dbReference type="EMBL" id="SMDN01000003">
    <property type="protein sequence ID" value="TQC54003.1"/>
    <property type="molecule type" value="Genomic_DNA"/>
</dbReference>
<evidence type="ECO:0000313" key="7">
    <source>
        <dbReference type="EMBL" id="TQC54003.1"/>
    </source>
</evidence>
<protein>
    <recommendedName>
        <fullName evidence="5">5'-3' exonuclease</fullName>
    </recommendedName>
</protein>
<dbReference type="FunFam" id="1.10.150.20:FF:000003">
    <property type="entry name" value="DNA polymerase I"/>
    <property type="match status" value="1"/>
</dbReference>
<dbReference type="PANTHER" id="PTHR42646">
    <property type="entry name" value="FLAP ENDONUCLEASE XNI"/>
    <property type="match status" value="1"/>
</dbReference>
<dbReference type="Proteomes" id="UP000320801">
    <property type="component" value="Unassembled WGS sequence"/>
</dbReference>
<evidence type="ECO:0000256" key="3">
    <source>
        <dbReference type="ARBA" id="ARBA00023125"/>
    </source>
</evidence>
<evidence type="ECO:0000313" key="8">
    <source>
        <dbReference type="Proteomes" id="UP000320801"/>
    </source>
</evidence>
<dbReference type="CDD" id="cd09898">
    <property type="entry name" value="H3TH_53EXO"/>
    <property type="match status" value="1"/>
</dbReference>
<dbReference type="InterPro" id="IPR002421">
    <property type="entry name" value="5-3_exonuclease"/>
</dbReference>
<keyword evidence="1" id="KW-0540">Nuclease</keyword>
<dbReference type="SMART" id="SM00475">
    <property type="entry name" value="53EXOc"/>
    <property type="match status" value="1"/>
</dbReference>
<keyword evidence="3" id="KW-0238">DNA-binding</keyword>
<dbReference type="GO" id="GO:0003677">
    <property type="term" value="F:DNA binding"/>
    <property type="evidence" value="ECO:0007669"/>
    <property type="project" value="UniProtKB-KW"/>
</dbReference>
<accession>A0A507SXP2</accession>
<evidence type="ECO:0000256" key="1">
    <source>
        <dbReference type="ARBA" id="ARBA00022722"/>
    </source>
</evidence>
<evidence type="ECO:0000256" key="2">
    <source>
        <dbReference type="ARBA" id="ARBA00022801"/>
    </source>
</evidence>
<dbReference type="OrthoDB" id="9806424at2"/>
<evidence type="ECO:0000259" key="6">
    <source>
        <dbReference type="SMART" id="SM00475"/>
    </source>
</evidence>
<dbReference type="RefSeq" id="WP_141483732.1">
    <property type="nucleotide sequence ID" value="NZ_SMDN01000003.1"/>
</dbReference>
<dbReference type="SUPFAM" id="SSF47807">
    <property type="entry name" value="5' to 3' exonuclease, C-terminal subdomain"/>
    <property type="match status" value="1"/>
</dbReference>